<accession>A0A7X6N1B8</accession>
<keyword evidence="2" id="KW-0326">Glycosidase</keyword>
<gene>
    <name evidence="4" type="ORF">HF964_03760</name>
</gene>
<feature type="domain" description="Inosine/uridine-preferring nucleoside hydrolase" evidence="3">
    <location>
        <begin position="5"/>
        <end position="301"/>
    </location>
</feature>
<dbReference type="InterPro" id="IPR001910">
    <property type="entry name" value="Inosine/uridine_hydrolase_dom"/>
</dbReference>
<evidence type="ECO:0000313" key="4">
    <source>
        <dbReference type="EMBL" id="NKZ23926.1"/>
    </source>
</evidence>
<proteinExistence type="predicted"/>
<dbReference type="EMBL" id="JAAXPN010000002">
    <property type="protein sequence ID" value="NKZ23926.1"/>
    <property type="molecule type" value="Genomic_DNA"/>
</dbReference>
<dbReference type="GO" id="GO:0005829">
    <property type="term" value="C:cytosol"/>
    <property type="evidence" value="ECO:0007669"/>
    <property type="project" value="TreeGrafter"/>
</dbReference>
<protein>
    <submittedName>
        <fullName evidence="4">Nucleoside hydrolase</fullName>
    </submittedName>
</protein>
<dbReference type="PANTHER" id="PTHR12304">
    <property type="entry name" value="INOSINE-URIDINE PREFERRING NUCLEOSIDE HYDROLASE"/>
    <property type="match status" value="1"/>
</dbReference>
<dbReference type="Pfam" id="PF01156">
    <property type="entry name" value="IU_nuc_hydro"/>
    <property type="match status" value="1"/>
</dbReference>
<keyword evidence="5" id="KW-1185">Reference proteome</keyword>
<dbReference type="CDD" id="cd02647">
    <property type="entry name" value="nuc_hydro_TvIAG"/>
    <property type="match status" value="1"/>
</dbReference>
<evidence type="ECO:0000313" key="5">
    <source>
        <dbReference type="Proteomes" id="UP000549765"/>
    </source>
</evidence>
<dbReference type="PANTHER" id="PTHR12304:SF46">
    <property type="entry name" value="INOSINE-ADENOSINE-GUANOSINE-NUCLEOSIDE HYDROLASE"/>
    <property type="match status" value="1"/>
</dbReference>
<dbReference type="Proteomes" id="UP000549765">
    <property type="component" value="Unassembled WGS sequence"/>
</dbReference>
<sequence>MLKSVYFNHDAGVDDLVSLLMLLESPEIKLIGVGDVPADSYLEPGIAASQKIINRFGNDKQITVAASSAKTNDPFPKEWRMDSFTVDALPILNEFGIGEVQIAPKAAHLDLVDKLLLAEEPVTLLFTGPLSDLAAALDVNPAIEAKIARLYWMGGTFGVGNIAEPEQDNTAEWNAFWDPQAVKRVWDTNIEIDMVALESTHQVPLTNADRLRWAKQRQYIGLDFIGQGYAIVPTLTHFETNSTYFLWDVLTTAHMLNPTLTKTKVVNCDVITTGQSRGRTFMTPTGRPVNFVYDVDHDAFFAFLESVIKRAK</sequence>
<dbReference type="SUPFAM" id="SSF53590">
    <property type="entry name" value="Nucleoside hydrolase"/>
    <property type="match status" value="1"/>
</dbReference>
<dbReference type="GO" id="GO:0008477">
    <property type="term" value="F:purine nucleosidase activity"/>
    <property type="evidence" value="ECO:0007669"/>
    <property type="project" value="TreeGrafter"/>
</dbReference>
<name>A0A7X6N1B8_9LACO</name>
<dbReference type="InterPro" id="IPR036452">
    <property type="entry name" value="Ribo_hydro-like"/>
</dbReference>
<dbReference type="RefSeq" id="WP_168721725.1">
    <property type="nucleotide sequence ID" value="NZ_JAAXPN010000002.1"/>
</dbReference>
<dbReference type="InterPro" id="IPR023186">
    <property type="entry name" value="IUNH"/>
</dbReference>
<evidence type="ECO:0000256" key="1">
    <source>
        <dbReference type="ARBA" id="ARBA00022801"/>
    </source>
</evidence>
<dbReference type="AlphaFoldDB" id="A0A7X6N1B8"/>
<keyword evidence="1 4" id="KW-0378">Hydrolase</keyword>
<evidence type="ECO:0000259" key="3">
    <source>
        <dbReference type="Pfam" id="PF01156"/>
    </source>
</evidence>
<comment type="caution">
    <text evidence="4">The sequence shown here is derived from an EMBL/GenBank/DDBJ whole genome shotgun (WGS) entry which is preliminary data.</text>
</comment>
<evidence type="ECO:0000256" key="2">
    <source>
        <dbReference type="ARBA" id="ARBA00023295"/>
    </source>
</evidence>
<organism evidence="4 5">
    <name type="scientific">Periweissella fabalis</name>
    <dbReference type="NCBI Taxonomy" id="1070421"/>
    <lineage>
        <taxon>Bacteria</taxon>
        <taxon>Bacillati</taxon>
        <taxon>Bacillota</taxon>
        <taxon>Bacilli</taxon>
        <taxon>Lactobacillales</taxon>
        <taxon>Lactobacillaceae</taxon>
        <taxon>Periweissella</taxon>
    </lineage>
</organism>
<reference evidence="4 5" key="1">
    <citation type="submission" date="2020-04" db="EMBL/GenBank/DDBJ databases">
        <title>MicrobeNet Type strains.</title>
        <authorList>
            <person name="Nicholson A.C."/>
        </authorList>
    </citation>
    <scope>NUCLEOTIDE SEQUENCE [LARGE SCALE GENOMIC DNA]</scope>
    <source>
        <strain evidence="4 5">CCUG 61472</strain>
    </source>
</reference>
<dbReference type="GO" id="GO:0006152">
    <property type="term" value="P:purine nucleoside catabolic process"/>
    <property type="evidence" value="ECO:0007669"/>
    <property type="project" value="TreeGrafter"/>
</dbReference>
<dbReference type="Gene3D" id="3.90.245.10">
    <property type="entry name" value="Ribonucleoside hydrolase-like"/>
    <property type="match status" value="1"/>
</dbReference>